<evidence type="ECO:0000313" key="2">
    <source>
        <dbReference type="Proteomes" id="UP001392318"/>
    </source>
</evidence>
<reference evidence="1" key="1">
    <citation type="submission" date="2024-01" db="EMBL/GenBank/DDBJ databases">
        <title>The diversity of rhizobia nodulating Mimosa spp. in eleven states of Brazil covering several biomes is determined by host plant, location, and edaphic factors.</title>
        <authorList>
            <person name="Rouws L."/>
            <person name="Barauna A."/>
            <person name="Beukes C."/>
            <person name="De Faria S.M."/>
            <person name="Gross E."/>
            <person name="Dos Reis Junior F.B."/>
            <person name="Simon M."/>
            <person name="Maluk M."/>
            <person name="Odee D.W."/>
            <person name="Kenicer G."/>
            <person name="Young J.P.W."/>
            <person name="Reis V.M."/>
            <person name="Zilli J."/>
            <person name="James E.K."/>
        </authorList>
    </citation>
    <scope>NUCLEOTIDE SEQUENCE</scope>
    <source>
        <strain evidence="1">JPY452</strain>
    </source>
</reference>
<keyword evidence="2" id="KW-1185">Reference proteome</keyword>
<sequence>MNGKRASSRLRGIVILLGLFVGARAHSSGVPDLLEDPLLTRPPLLSHGAILQSETPAVTCPAAIDLARPLTLAGAVDIGLCNNPQIGASFAAIKAQAAAVGEARASYLPTLSADVSPLRTRTQYPDSPSSSSTANGHTLSAGVAWRMFDFGARAASSEAANRSLQAALASHDASIQKVMSDIVEAYFNAQMAQATLAARAESTSMAQQTYEAVERRQRMGVAEQSDSLQAATALAKAKLAEQQAAADDRVSNGALLYFLGVAPSTELRLAGLEDAATSHVVEDLNYWLEETATRHPAIIAAREQWKAARAEVKVARSEGLPTIDLVGNFYQNGYQNQGMQAIHSNTTTVGITVTIPFFDGFSSTYKVRRAQAQAEQSESQLHDTEQQVLTDVIKAQAEAVAAAGKLQAAKELLRAARSAVASSRRRYDKGVANILELLSVQSALADAQQERVRSVAEWESDRVKLRAAAGALDRSAIGDHVF</sequence>
<gene>
    <name evidence="1" type="ORF">VSR83_25525</name>
</gene>
<protein>
    <submittedName>
        <fullName evidence="1">TolC family protein</fullName>
    </submittedName>
</protein>
<accession>A0ACC6RRE5</accession>
<proteinExistence type="predicted"/>
<organism evidence="1 2">
    <name type="scientific">Paraburkholderia unamae</name>
    <dbReference type="NCBI Taxonomy" id="219649"/>
    <lineage>
        <taxon>Bacteria</taxon>
        <taxon>Pseudomonadati</taxon>
        <taxon>Pseudomonadota</taxon>
        <taxon>Betaproteobacteria</taxon>
        <taxon>Burkholderiales</taxon>
        <taxon>Burkholderiaceae</taxon>
        <taxon>Paraburkholderia</taxon>
    </lineage>
</organism>
<name>A0ACC6RRE5_9BURK</name>
<comment type="caution">
    <text evidence="1">The sequence shown here is derived from an EMBL/GenBank/DDBJ whole genome shotgun (WGS) entry which is preliminary data.</text>
</comment>
<evidence type="ECO:0000313" key="1">
    <source>
        <dbReference type="EMBL" id="MEM5403365.1"/>
    </source>
</evidence>
<dbReference type="EMBL" id="JAYMRU010000020">
    <property type="protein sequence ID" value="MEM5403365.1"/>
    <property type="molecule type" value="Genomic_DNA"/>
</dbReference>
<dbReference type="Proteomes" id="UP001392318">
    <property type="component" value="Unassembled WGS sequence"/>
</dbReference>